<sequence>MKILMKHINHECTILAYHAGSMHWSVDFEVKGTRMSLVYERGALVVLTGTGKMQRSLIPPGKDVISVSVKDLAREINREFL</sequence>
<comment type="caution">
    <text evidence="1">The sequence shown here is derived from an EMBL/GenBank/DDBJ whole genome shotgun (WGS) entry which is preliminary data.</text>
</comment>
<dbReference type="AlphaFoldDB" id="A0A833GWC5"/>
<proteinExistence type="predicted"/>
<name>A0A833GWC5_9LEPT</name>
<organism evidence="1 2">
    <name type="scientific">Leptonema illini</name>
    <dbReference type="NCBI Taxonomy" id="183"/>
    <lineage>
        <taxon>Bacteria</taxon>
        <taxon>Pseudomonadati</taxon>
        <taxon>Spirochaetota</taxon>
        <taxon>Spirochaetia</taxon>
        <taxon>Leptospirales</taxon>
        <taxon>Leptospiraceae</taxon>
        <taxon>Leptonema</taxon>
    </lineage>
</organism>
<dbReference type="Proteomes" id="UP000460298">
    <property type="component" value="Unassembled WGS sequence"/>
</dbReference>
<gene>
    <name evidence="1" type="ORF">F9K24_22245</name>
</gene>
<accession>A0A833GWC5</accession>
<reference evidence="1 2" key="1">
    <citation type="submission" date="2019-10" db="EMBL/GenBank/DDBJ databases">
        <title>Extracellular Electron Transfer in a Candidatus Methanoperedens spp. Enrichment Culture.</title>
        <authorList>
            <person name="Berger S."/>
            <person name="Rangel Shaw D."/>
            <person name="Berben T."/>
            <person name="In 'T Zandt M."/>
            <person name="Frank J."/>
            <person name="Reimann J."/>
            <person name="Jetten M.S.M."/>
            <person name="Welte C.U."/>
        </authorList>
    </citation>
    <scope>NUCLEOTIDE SEQUENCE [LARGE SCALE GENOMIC DNA]</scope>
    <source>
        <strain evidence="1">SB12</strain>
    </source>
</reference>
<dbReference type="EMBL" id="WBUI01000058">
    <property type="protein sequence ID" value="KAB2928090.1"/>
    <property type="molecule type" value="Genomic_DNA"/>
</dbReference>
<evidence type="ECO:0000313" key="1">
    <source>
        <dbReference type="EMBL" id="KAB2928090.1"/>
    </source>
</evidence>
<protein>
    <submittedName>
        <fullName evidence="1">Uncharacterized protein</fullName>
    </submittedName>
</protein>
<evidence type="ECO:0000313" key="2">
    <source>
        <dbReference type="Proteomes" id="UP000460298"/>
    </source>
</evidence>